<keyword evidence="13" id="KW-1015">Disulfide bond</keyword>
<dbReference type="InterPro" id="IPR003599">
    <property type="entry name" value="Ig_sub"/>
</dbReference>
<evidence type="ECO:0000256" key="13">
    <source>
        <dbReference type="ARBA" id="ARBA00023157"/>
    </source>
</evidence>
<feature type="chain" id="PRO_5044612448" description="Platelet endothelial cell adhesion molecule" evidence="19">
    <location>
        <begin position="23"/>
        <end position="805"/>
    </location>
</feature>
<keyword evidence="8" id="KW-0677">Repeat</keyword>
<dbReference type="PROSITE" id="PS50835">
    <property type="entry name" value="IG_LIKE"/>
    <property type="match status" value="4"/>
</dbReference>
<dbReference type="InterPro" id="IPR007110">
    <property type="entry name" value="Ig-like_dom"/>
</dbReference>
<keyword evidence="9" id="KW-0130">Cell adhesion</keyword>
<feature type="domain" description="Ig-like" evidence="20">
    <location>
        <begin position="317"/>
        <end position="401"/>
    </location>
</feature>
<keyword evidence="22" id="KW-1185">Reference proteome</keyword>
<evidence type="ECO:0000256" key="9">
    <source>
        <dbReference type="ARBA" id="ARBA00022889"/>
    </source>
</evidence>
<dbReference type="GeneTree" id="ENSGT01140000282577"/>
<sequence length="805" mass="89087">MDLRPPNLLLLVLTSLLHFLQCATEQSSYIIDTIGITVLPSSTVQSGTPVEIICKAKVSHDNIPNLTYTFELRRDDVAIFSSTVTKDSATYEILPARVADSGSYECRVTVKEKSRTSFSQKLEVTGLQTPTLYLDKTTFYAGDDFKATCSAPEERGSFIFRFFQRFRNEEPQQMKQVAPIGNFSETTLILRQTGDYFLYCSYEINLVSGTRRSNRSNEIHVNVRVLQITPVMNVLPSPNVFEGELLEVVCKVLTSVENVEVFLTRDGSVLKKALVSLSHRFRVHEGDSGEVTCKAERGNVQKETYQVIRVKELFSKPHLAVNPVEIFEGEKFKLTCSATVYVPERLSNETVQLYIYKDNVKLTSSGTYISVANPYKNGNYTCKAYAVSQGHSILKQSQTLVVKAKVLVSEPVLSVVGGTLVLGKSFQLLCHSDRGTLPIIYNLHGPNKLNEQRVVSKPGEQAIFNSSAIFKSSDLNNFICHAKNSLNSPSMVGNGRQLLHSTNIIEPVLNPVLTIVPRTGYVSEGQDVKLTCSVEKGTLPIRYTWYHIGKKGALISQTSKELQGTYFIRSVRGEDKGEYYCETNNPANETKQSAAVMIIVKMAGWKKGLIAVFCILLILALVLVIALKTRLLQFKRKGTGKLLVKSAGTKVERLSLTQAEVNEAANATPGMMGKSVWSERVSGSESDDQNSEAAAEPQYTNVQTRQADPNRAPVKKGIDTEYSKMRTSKQGFPEQADGHGSVEYAQLNRETDHHTDHGIHVDHSVQDDHRDEVDSVVVDSVVVDSVVVDSVVVDSVDTSTADHGE</sequence>
<evidence type="ECO:0000313" key="23">
    <source>
        <dbReference type="RefSeq" id="XP_018528337.1"/>
    </source>
</evidence>
<reference evidence="22" key="1">
    <citation type="submission" date="2015-09" db="EMBL/GenBank/DDBJ databases">
        <authorList>
            <person name="Sai Rama Sridatta P."/>
        </authorList>
    </citation>
    <scope>NUCLEOTIDE SEQUENCE [LARGE SCALE GENOMIC DNA]</scope>
</reference>
<evidence type="ECO:0000256" key="1">
    <source>
        <dbReference type="ARBA" id="ARBA00004251"/>
    </source>
</evidence>
<evidence type="ECO:0000256" key="19">
    <source>
        <dbReference type="SAM" id="SignalP"/>
    </source>
</evidence>
<dbReference type="KEGG" id="lcf:108881049"/>
<protein>
    <recommendedName>
        <fullName evidence="16">Platelet endothelial cell adhesion molecule</fullName>
    </recommendedName>
</protein>
<dbReference type="Pfam" id="PF13895">
    <property type="entry name" value="Ig_2"/>
    <property type="match status" value="1"/>
</dbReference>
<keyword evidence="7 19" id="KW-0732">Signal</keyword>
<dbReference type="InParanoid" id="A0A4W6BXP1"/>
<feature type="signal peptide" evidence="19">
    <location>
        <begin position="1"/>
        <end position="22"/>
    </location>
</feature>
<keyword evidence="4" id="KW-1003">Cell membrane</keyword>
<evidence type="ECO:0000256" key="8">
    <source>
        <dbReference type="ARBA" id="ARBA00022737"/>
    </source>
</evidence>
<dbReference type="GO" id="GO:0070161">
    <property type="term" value="C:anchoring junction"/>
    <property type="evidence" value="ECO:0007669"/>
    <property type="project" value="UniProtKB-SubCell"/>
</dbReference>
<dbReference type="Gene3D" id="2.60.40.10">
    <property type="entry name" value="Immunoglobulins"/>
    <property type="match status" value="3"/>
</dbReference>
<dbReference type="GO" id="GO:0098742">
    <property type="term" value="P:cell-cell adhesion via plasma-membrane adhesion molecules"/>
    <property type="evidence" value="ECO:0007669"/>
    <property type="project" value="TreeGrafter"/>
</dbReference>
<dbReference type="PANTHER" id="PTHR11481">
    <property type="entry name" value="IMMUNOGLOBULIN FC RECEPTOR"/>
    <property type="match status" value="1"/>
</dbReference>
<dbReference type="InterPro" id="IPR036179">
    <property type="entry name" value="Ig-like_dom_sf"/>
</dbReference>
<reference evidence="23" key="2">
    <citation type="submission" date="2025-04" db="UniProtKB">
        <authorList>
            <consortium name="RefSeq"/>
        </authorList>
    </citation>
    <scope>IDENTIFICATION</scope>
    <source>
        <tissue evidence="23">Brain</tissue>
    </source>
</reference>
<evidence type="ECO:0000313" key="21">
    <source>
        <dbReference type="Ensembl" id="ENSLCAP00010003131.1"/>
    </source>
</evidence>
<comment type="subcellular location">
    <subcellularLocation>
        <location evidence="2">Cell junction</location>
    </subcellularLocation>
    <subcellularLocation>
        <location evidence="1">Cell membrane</location>
        <topology evidence="1">Single-pass type I membrane protein</topology>
    </subcellularLocation>
    <subcellularLocation>
        <location evidence="3">Membrane raft</location>
    </subcellularLocation>
</comment>
<keyword evidence="10" id="KW-0965">Cell junction</keyword>
<keyword evidence="11 18" id="KW-1133">Transmembrane helix</keyword>
<evidence type="ECO:0000256" key="2">
    <source>
        <dbReference type="ARBA" id="ARBA00004282"/>
    </source>
</evidence>
<feature type="domain" description="Ig-like" evidence="20">
    <location>
        <begin position="230"/>
        <end position="309"/>
    </location>
</feature>
<dbReference type="RefSeq" id="XP_018528337.1">
    <property type="nucleotide sequence ID" value="XM_018672821.2"/>
</dbReference>
<dbReference type="CDD" id="cd00096">
    <property type="entry name" value="Ig"/>
    <property type="match status" value="1"/>
</dbReference>
<feature type="region of interest" description="Disordered" evidence="17">
    <location>
        <begin position="665"/>
        <end position="738"/>
    </location>
</feature>
<evidence type="ECO:0000256" key="7">
    <source>
        <dbReference type="ARBA" id="ARBA00022729"/>
    </source>
</evidence>
<keyword evidence="14" id="KW-0325">Glycoprotein</keyword>
<evidence type="ECO:0000259" key="20">
    <source>
        <dbReference type="PROSITE" id="PS50835"/>
    </source>
</evidence>
<dbReference type="GO" id="GO:0004888">
    <property type="term" value="F:transmembrane signaling receptor activity"/>
    <property type="evidence" value="ECO:0007669"/>
    <property type="project" value="TreeGrafter"/>
</dbReference>
<keyword evidence="5" id="KW-0597">Phosphoprotein</keyword>
<dbReference type="AlphaFoldDB" id="A0A4W6BXP1"/>
<evidence type="ECO:0000256" key="18">
    <source>
        <dbReference type="SAM" id="Phobius"/>
    </source>
</evidence>
<keyword evidence="6 18" id="KW-0812">Transmembrane</keyword>
<dbReference type="STRING" id="8187.ENSLCAP00010003131"/>
<proteinExistence type="predicted"/>
<feature type="domain" description="Ig-like" evidence="20">
    <location>
        <begin position="511"/>
        <end position="597"/>
    </location>
</feature>
<keyword evidence="12 18" id="KW-0472">Membrane</keyword>
<dbReference type="PANTHER" id="PTHR11481:SF5">
    <property type="entry name" value="PLATELET ENDOTHELIAL CELL ADHESION MOLECULE"/>
    <property type="match status" value="1"/>
</dbReference>
<dbReference type="SMART" id="SM00408">
    <property type="entry name" value="IGc2"/>
    <property type="match status" value="3"/>
</dbReference>
<dbReference type="InterPro" id="IPR050488">
    <property type="entry name" value="Ig_Fc_receptor"/>
</dbReference>
<dbReference type="Proteomes" id="UP000314980">
    <property type="component" value="Unassembled WGS sequence"/>
</dbReference>
<dbReference type="CTD" id="569386"/>
<dbReference type="Ensembl" id="ENSLCAT00010003224.1">
    <property type="protein sequence ID" value="ENSLCAP00010003131.1"/>
    <property type="gene ID" value="ENSLCAG00010001649.1"/>
</dbReference>
<evidence type="ECO:0000256" key="14">
    <source>
        <dbReference type="ARBA" id="ARBA00023180"/>
    </source>
</evidence>
<dbReference type="SMART" id="SM00409">
    <property type="entry name" value="IG"/>
    <property type="match status" value="4"/>
</dbReference>
<dbReference type="GO" id="GO:0009897">
    <property type="term" value="C:external side of plasma membrane"/>
    <property type="evidence" value="ECO:0007669"/>
    <property type="project" value="TreeGrafter"/>
</dbReference>
<organism evidence="21 22">
    <name type="scientific">Lates calcarifer</name>
    <name type="common">Barramundi</name>
    <name type="synonym">Holocentrus calcarifer</name>
    <dbReference type="NCBI Taxonomy" id="8187"/>
    <lineage>
        <taxon>Eukaryota</taxon>
        <taxon>Metazoa</taxon>
        <taxon>Chordata</taxon>
        <taxon>Craniata</taxon>
        <taxon>Vertebrata</taxon>
        <taxon>Euteleostomi</taxon>
        <taxon>Actinopterygii</taxon>
        <taxon>Neopterygii</taxon>
        <taxon>Teleostei</taxon>
        <taxon>Neoteleostei</taxon>
        <taxon>Acanthomorphata</taxon>
        <taxon>Carangaria</taxon>
        <taxon>Carangaria incertae sedis</taxon>
        <taxon>Centropomidae</taxon>
        <taxon>Lates</taxon>
    </lineage>
</organism>
<dbReference type="FunFam" id="2.60.40.10:FF:000357">
    <property type="entry name" value="Fc receptor like 1"/>
    <property type="match status" value="1"/>
</dbReference>
<dbReference type="GO" id="GO:0006955">
    <property type="term" value="P:immune response"/>
    <property type="evidence" value="ECO:0007669"/>
    <property type="project" value="TreeGrafter"/>
</dbReference>
<dbReference type="InterPro" id="IPR013783">
    <property type="entry name" value="Ig-like_fold"/>
</dbReference>
<keyword evidence="15" id="KW-0393">Immunoglobulin domain</keyword>
<dbReference type="InterPro" id="IPR040878">
    <property type="entry name" value="IL-40-like_Ig"/>
</dbReference>
<dbReference type="GO" id="GO:0045121">
    <property type="term" value="C:membrane raft"/>
    <property type="evidence" value="ECO:0007669"/>
    <property type="project" value="UniProtKB-SubCell"/>
</dbReference>
<feature type="compositionally biased region" description="Polar residues" evidence="17">
    <location>
        <begin position="698"/>
        <end position="707"/>
    </location>
</feature>
<evidence type="ECO:0000256" key="17">
    <source>
        <dbReference type="SAM" id="MobiDB-lite"/>
    </source>
</evidence>
<dbReference type="SUPFAM" id="SSF48726">
    <property type="entry name" value="Immunoglobulin"/>
    <property type="match status" value="3"/>
</dbReference>
<evidence type="ECO:0000313" key="22">
    <source>
        <dbReference type="Proteomes" id="UP000314980"/>
    </source>
</evidence>
<feature type="domain" description="Ig-like" evidence="20">
    <location>
        <begin position="6"/>
        <end position="125"/>
    </location>
</feature>
<evidence type="ECO:0000256" key="15">
    <source>
        <dbReference type="ARBA" id="ARBA00023319"/>
    </source>
</evidence>
<dbReference type="InterPro" id="IPR003598">
    <property type="entry name" value="Ig_sub2"/>
</dbReference>
<evidence type="ECO:0000256" key="10">
    <source>
        <dbReference type="ARBA" id="ARBA00022949"/>
    </source>
</evidence>
<dbReference type="Proteomes" id="UP000694890">
    <property type="component" value="Linkage group LG11"/>
</dbReference>
<evidence type="ECO:0000256" key="4">
    <source>
        <dbReference type="ARBA" id="ARBA00022475"/>
    </source>
</evidence>
<evidence type="ECO:0000256" key="12">
    <source>
        <dbReference type="ARBA" id="ARBA00023136"/>
    </source>
</evidence>
<dbReference type="GO" id="GO:0007166">
    <property type="term" value="P:cell surface receptor signaling pathway"/>
    <property type="evidence" value="ECO:0007669"/>
    <property type="project" value="TreeGrafter"/>
</dbReference>
<evidence type="ECO:0000256" key="5">
    <source>
        <dbReference type="ARBA" id="ARBA00022553"/>
    </source>
</evidence>
<gene>
    <name evidence="21 23" type="primary">pecam1a</name>
</gene>
<reference evidence="21" key="3">
    <citation type="submission" date="2025-05" db="UniProtKB">
        <authorList>
            <consortium name="Ensembl"/>
        </authorList>
    </citation>
    <scope>IDENTIFICATION</scope>
</reference>
<dbReference type="Pfam" id="PF13927">
    <property type="entry name" value="Ig_3"/>
    <property type="match status" value="1"/>
</dbReference>
<evidence type="ECO:0000256" key="3">
    <source>
        <dbReference type="ARBA" id="ARBA00004285"/>
    </source>
</evidence>
<name>A0A4W6BXP1_LATCA</name>
<dbReference type="GeneID" id="108881049"/>
<dbReference type="Pfam" id="PF17736">
    <property type="entry name" value="Ig_C17orf99"/>
    <property type="match status" value="1"/>
</dbReference>
<evidence type="ECO:0000256" key="11">
    <source>
        <dbReference type="ARBA" id="ARBA00022989"/>
    </source>
</evidence>
<evidence type="ECO:0000256" key="16">
    <source>
        <dbReference type="ARBA" id="ARBA00049765"/>
    </source>
</evidence>
<dbReference type="OrthoDB" id="9950534at2759"/>
<evidence type="ECO:0000256" key="6">
    <source>
        <dbReference type="ARBA" id="ARBA00022692"/>
    </source>
</evidence>
<accession>A0A4W6BXP1</accession>
<feature type="transmembrane region" description="Helical" evidence="18">
    <location>
        <begin position="608"/>
        <end position="627"/>
    </location>
</feature>